<dbReference type="Pfam" id="PF10317">
    <property type="entry name" value="7TM_GPCR_Srd"/>
    <property type="match status" value="1"/>
</dbReference>
<protein>
    <recommendedName>
        <fullName evidence="9">G protein-coupled receptor</fullName>
    </recommendedName>
</protein>
<evidence type="ECO:0008006" key="9">
    <source>
        <dbReference type="Google" id="ProtNLM"/>
    </source>
</evidence>
<evidence type="ECO:0000313" key="8">
    <source>
        <dbReference type="Proteomes" id="UP001328107"/>
    </source>
</evidence>
<name>A0AAN5I053_9BILA</name>
<comment type="subcellular location">
    <subcellularLocation>
        <location evidence="1">Membrane</location>
        <topology evidence="1">Multi-pass membrane protein</topology>
    </subcellularLocation>
</comment>
<keyword evidence="3 6" id="KW-0812">Transmembrane</keyword>
<dbReference type="InterPro" id="IPR019421">
    <property type="entry name" value="7TM_GPCR_serpentine_rcpt_Srd"/>
</dbReference>
<evidence type="ECO:0000256" key="3">
    <source>
        <dbReference type="ARBA" id="ARBA00022692"/>
    </source>
</evidence>
<comment type="caution">
    <text evidence="7">The sequence shown here is derived from an EMBL/GenBank/DDBJ whole genome shotgun (WGS) entry which is preliminary data.</text>
</comment>
<dbReference type="InterPro" id="IPR050920">
    <property type="entry name" value="Nematode_rcpt-like_delta"/>
</dbReference>
<evidence type="ECO:0000256" key="4">
    <source>
        <dbReference type="ARBA" id="ARBA00022989"/>
    </source>
</evidence>
<feature type="non-terminal residue" evidence="7">
    <location>
        <position position="139"/>
    </location>
</feature>
<comment type="similarity">
    <text evidence="2">Belongs to the nematode receptor-like protein srd family.</text>
</comment>
<gene>
    <name evidence="7" type="ORF">PMAYCL1PPCAC_17204</name>
</gene>
<reference evidence="8" key="1">
    <citation type="submission" date="2022-10" db="EMBL/GenBank/DDBJ databases">
        <title>Genome assembly of Pristionchus species.</title>
        <authorList>
            <person name="Yoshida K."/>
            <person name="Sommer R.J."/>
        </authorList>
    </citation>
    <scope>NUCLEOTIDE SEQUENCE [LARGE SCALE GENOMIC DNA]</scope>
    <source>
        <strain evidence="8">RS5460</strain>
    </source>
</reference>
<feature type="transmembrane region" description="Helical" evidence="6">
    <location>
        <begin position="6"/>
        <end position="31"/>
    </location>
</feature>
<dbReference type="GO" id="GO:0016020">
    <property type="term" value="C:membrane"/>
    <property type="evidence" value="ECO:0007669"/>
    <property type="project" value="UniProtKB-SubCell"/>
</dbReference>
<evidence type="ECO:0000256" key="1">
    <source>
        <dbReference type="ARBA" id="ARBA00004141"/>
    </source>
</evidence>
<sequence>MPSVDFVHLFLHSSSSILSLLFSAILIFIVFRNTPDSFSSFGIMLKAQALFDLIVALGVATGMQRVIPIDWAILFISSGPCQYFSTTACYISVMMLFGGACFTRDALVASFLFRLLVIRGKPPSNKGAIALFCCISLPL</sequence>
<accession>A0AAN5I053</accession>
<evidence type="ECO:0000256" key="6">
    <source>
        <dbReference type="SAM" id="Phobius"/>
    </source>
</evidence>
<dbReference type="AlphaFoldDB" id="A0AAN5I053"/>
<dbReference type="PANTHER" id="PTHR22945">
    <property type="entry name" value="SERPENTINE RECEPTOR, CLASS D DELTA"/>
    <property type="match status" value="1"/>
</dbReference>
<dbReference type="Proteomes" id="UP001328107">
    <property type="component" value="Unassembled WGS sequence"/>
</dbReference>
<keyword evidence="4 6" id="KW-1133">Transmembrane helix</keyword>
<evidence type="ECO:0000313" key="7">
    <source>
        <dbReference type="EMBL" id="GMR47009.1"/>
    </source>
</evidence>
<evidence type="ECO:0000256" key="5">
    <source>
        <dbReference type="ARBA" id="ARBA00023136"/>
    </source>
</evidence>
<dbReference type="PANTHER" id="PTHR22945:SF40">
    <property type="entry name" value="SERPENTINE RECEPTOR, CLASS D (DELTA)-RELATED"/>
    <property type="match status" value="1"/>
</dbReference>
<keyword evidence="5 6" id="KW-0472">Membrane</keyword>
<keyword evidence="8" id="KW-1185">Reference proteome</keyword>
<proteinExistence type="inferred from homology"/>
<evidence type="ECO:0000256" key="2">
    <source>
        <dbReference type="ARBA" id="ARBA00009166"/>
    </source>
</evidence>
<organism evidence="7 8">
    <name type="scientific">Pristionchus mayeri</name>
    <dbReference type="NCBI Taxonomy" id="1317129"/>
    <lineage>
        <taxon>Eukaryota</taxon>
        <taxon>Metazoa</taxon>
        <taxon>Ecdysozoa</taxon>
        <taxon>Nematoda</taxon>
        <taxon>Chromadorea</taxon>
        <taxon>Rhabditida</taxon>
        <taxon>Rhabditina</taxon>
        <taxon>Diplogasteromorpha</taxon>
        <taxon>Diplogasteroidea</taxon>
        <taxon>Neodiplogasteridae</taxon>
        <taxon>Pristionchus</taxon>
    </lineage>
</organism>
<dbReference type="EMBL" id="BTRK01000004">
    <property type="protein sequence ID" value="GMR47009.1"/>
    <property type="molecule type" value="Genomic_DNA"/>
</dbReference>
<feature type="transmembrane region" description="Helical" evidence="6">
    <location>
        <begin position="83"/>
        <end position="116"/>
    </location>
</feature>